<proteinExistence type="predicted"/>
<feature type="compositionally biased region" description="Polar residues" evidence="1">
    <location>
        <begin position="22"/>
        <end position="42"/>
    </location>
</feature>
<protein>
    <submittedName>
        <fullName evidence="2">Uncharacterized protein</fullName>
    </submittedName>
</protein>
<organism evidence="2 3">
    <name type="scientific">Cutibacterium granulosum DSM 20700</name>
    <dbReference type="NCBI Taxonomy" id="1160719"/>
    <lineage>
        <taxon>Bacteria</taxon>
        <taxon>Bacillati</taxon>
        <taxon>Actinomycetota</taxon>
        <taxon>Actinomycetes</taxon>
        <taxon>Propionibacteriales</taxon>
        <taxon>Propionibacteriaceae</taxon>
        <taxon>Cutibacterium</taxon>
    </lineage>
</organism>
<evidence type="ECO:0000313" key="2">
    <source>
        <dbReference type="EMBL" id="ERF57007.1"/>
    </source>
</evidence>
<evidence type="ECO:0000313" key="3">
    <source>
        <dbReference type="Proteomes" id="UP000016307"/>
    </source>
</evidence>
<feature type="non-terminal residue" evidence="2">
    <location>
        <position position="86"/>
    </location>
</feature>
<accession>U1EZ82</accession>
<name>U1EZ82_9ACTN</name>
<gene>
    <name evidence="2" type="ORF">H641_04383</name>
</gene>
<feature type="region of interest" description="Disordered" evidence="1">
    <location>
        <begin position="15"/>
        <end position="42"/>
    </location>
</feature>
<comment type="caution">
    <text evidence="2">The sequence shown here is derived from an EMBL/GenBank/DDBJ whole genome shotgun (WGS) entry which is preliminary data.</text>
</comment>
<dbReference type="Proteomes" id="UP000016307">
    <property type="component" value="Unassembled WGS sequence"/>
</dbReference>
<dbReference type="AlphaFoldDB" id="U1EZ82"/>
<sequence length="86" mass="9152">MDAAELDPVDALIVAESPQIDPPQQDSAHATPDAGSTRTQSPLGSAVWVLNRPRLVPFAGHRVTAWADDCRDLAGIPSTIRLNPLT</sequence>
<keyword evidence="3" id="KW-1185">Reference proteome</keyword>
<evidence type="ECO:0000256" key="1">
    <source>
        <dbReference type="SAM" id="MobiDB-lite"/>
    </source>
</evidence>
<reference evidence="2 3" key="1">
    <citation type="journal article" date="2013" name="BMC Genomics">
        <title>Comparative genomics reveals distinct host-interacting traits of three major human-associated propionibacteria.</title>
        <authorList>
            <person name="Mak T.N."/>
            <person name="Schmid M."/>
            <person name="Brzuszkiewicz E."/>
            <person name="Zeng G."/>
            <person name="Meyer R."/>
            <person name="Sfanos K.S."/>
            <person name="Brinkmann V."/>
            <person name="Meyer T.F."/>
            <person name="Bruggemann H."/>
        </authorList>
    </citation>
    <scope>NUCLEOTIDE SEQUENCE [LARGE SCALE GENOMIC DNA]</scope>
    <source>
        <strain evidence="2 3">DSM 20700</strain>
    </source>
</reference>
<dbReference type="EMBL" id="AOSS01000146">
    <property type="protein sequence ID" value="ERF57007.1"/>
    <property type="molecule type" value="Genomic_DNA"/>
</dbReference>